<organism evidence="2 3">
    <name type="scientific">Occultella glacieicola</name>
    <dbReference type="NCBI Taxonomy" id="2518684"/>
    <lineage>
        <taxon>Bacteria</taxon>
        <taxon>Bacillati</taxon>
        <taxon>Actinomycetota</taxon>
        <taxon>Actinomycetes</taxon>
        <taxon>Micrococcales</taxon>
        <taxon>Ruaniaceae</taxon>
        <taxon>Occultella</taxon>
    </lineage>
</organism>
<feature type="domain" description="Aminoglycoside phosphotransferase" evidence="1">
    <location>
        <begin position="206"/>
        <end position="387"/>
    </location>
</feature>
<keyword evidence="3" id="KW-1185">Reference proteome</keyword>
<comment type="caution">
    <text evidence="2">The sequence shown here is derived from an EMBL/GenBank/DDBJ whole genome shotgun (WGS) entry which is preliminary data.</text>
</comment>
<dbReference type="Gene3D" id="3.90.1200.10">
    <property type="match status" value="1"/>
</dbReference>
<dbReference type="Pfam" id="PF01636">
    <property type="entry name" value="APH"/>
    <property type="match status" value="1"/>
</dbReference>
<reference evidence="2 3" key="1">
    <citation type="submission" date="2019-03" db="EMBL/GenBank/DDBJ databases">
        <title>Genomic features of bacteria from cold environments.</title>
        <authorList>
            <person name="Shen L."/>
        </authorList>
    </citation>
    <scope>NUCLEOTIDE SEQUENCE [LARGE SCALE GENOMIC DNA]</scope>
    <source>
        <strain evidence="3">T3246-1</strain>
    </source>
</reference>
<dbReference type="InterPro" id="IPR002575">
    <property type="entry name" value="Aminoglycoside_PTrfase"/>
</dbReference>
<dbReference type="SUPFAM" id="SSF56112">
    <property type="entry name" value="Protein kinase-like (PK-like)"/>
    <property type="match status" value="1"/>
</dbReference>
<dbReference type="Proteomes" id="UP000504882">
    <property type="component" value="Unassembled WGS sequence"/>
</dbReference>
<evidence type="ECO:0000313" key="3">
    <source>
        <dbReference type="Proteomes" id="UP000504882"/>
    </source>
</evidence>
<name>A0ABY2E3L0_9MICO</name>
<dbReference type="InterPro" id="IPR011009">
    <property type="entry name" value="Kinase-like_dom_sf"/>
</dbReference>
<sequence>MTASREQDGWVWVAAIAGTDLLTTLAADGTRTLPSVPGRWLSATELRAATGLPAARPVAPARLVGDHTVVQVLDVPDPPSWPTGQRVAVDHLDRLTLPEEVRAAVVLALAERDGVVPTPPARPDWYRTGWLDEATAWLDRQIAALGLRREGPGEPVKIWCLSAVVRFDCRGDGGANVPLYLKAACDWFHAEPAITVAVGALDPERVPTVRATDPARGWLLLDPLPETDAGGAAEPEGADVALGTARTMAELQRRSLEHVDALRGAGCPDRTIEPTLAAFADVLTGSVELSRLTEHERAGLPALGRRVEKHLRELAECGVPDTLTHGDLHLGNVATGAGRLVIYDWTDAAIAHPFLDAALLANGRREKDPAAGNAVLEEFATVWRAHAPGADTDRALALAPIANLVHQCISYEGIARSLEPDSRWELAGVVAANLRRLLEQLG</sequence>
<accession>A0ABY2E3L0</accession>
<proteinExistence type="predicted"/>
<dbReference type="EMBL" id="SMNA01000011">
    <property type="protein sequence ID" value="TDE89604.1"/>
    <property type="molecule type" value="Genomic_DNA"/>
</dbReference>
<dbReference type="RefSeq" id="WP_133109345.1">
    <property type="nucleotide sequence ID" value="NZ_SMNA01000011.1"/>
</dbReference>
<evidence type="ECO:0000259" key="1">
    <source>
        <dbReference type="Pfam" id="PF01636"/>
    </source>
</evidence>
<protein>
    <recommendedName>
        <fullName evidence="1">Aminoglycoside phosphotransferase domain-containing protein</fullName>
    </recommendedName>
</protein>
<evidence type="ECO:0000313" key="2">
    <source>
        <dbReference type="EMBL" id="TDE89604.1"/>
    </source>
</evidence>
<gene>
    <name evidence="2" type="ORF">EXU48_19390</name>
</gene>